<name>H5SEW8_9BACT</name>
<dbReference type="GO" id="GO:0005576">
    <property type="term" value="C:extracellular region"/>
    <property type="evidence" value="ECO:0007669"/>
    <property type="project" value="UniProtKB-SubCell"/>
</dbReference>
<dbReference type="InterPro" id="IPR011049">
    <property type="entry name" value="Serralysin-like_metalloprot_C"/>
</dbReference>
<reference evidence="3" key="1">
    <citation type="journal article" date="2005" name="Environ. Microbiol.">
        <title>Genetic and functional properties of uncultivated thermophilic crenarchaeotes from a subsurface gold mine as revealed by analysis of genome fragments.</title>
        <authorList>
            <person name="Nunoura T."/>
            <person name="Hirayama H."/>
            <person name="Takami H."/>
            <person name="Oida H."/>
            <person name="Nishi S."/>
            <person name="Shimamura S."/>
            <person name="Suzuki Y."/>
            <person name="Inagaki F."/>
            <person name="Takai K."/>
            <person name="Nealson K.H."/>
            <person name="Horikoshi K."/>
        </authorList>
    </citation>
    <scope>NUCLEOTIDE SEQUENCE</scope>
</reference>
<proteinExistence type="predicted"/>
<dbReference type="InterPro" id="IPR050557">
    <property type="entry name" value="RTX_toxin/Mannuronan_C5-epim"/>
</dbReference>
<reference evidence="3" key="2">
    <citation type="journal article" date="2012" name="PLoS ONE">
        <title>A Deeply Branching Thermophilic Bacterium with an Ancient Acetyl-CoA Pathway Dominates a Subsurface Ecosystem.</title>
        <authorList>
            <person name="Takami H."/>
            <person name="Noguchi H."/>
            <person name="Takaki Y."/>
            <person name="Uchiyama I."/>
            <person name="Toyoda A."/>
            <person name="Nishi S."/>
            <person name="Chee G.-J."/>
            <person name="Arai W."/>
            <person name="Nunoura T."/>
            <person name="Itoh T."/>
            <person name="Hattori M."/>
            <person name="Takai K."/>
        </authorList>
    </citation>
    <scope>NUCLEOTIDE SEQUENCE</scope>
</reference>
<dbReference type="AlphaFoldDB" id="H5SEW8"/>
<evidence type="ECO:0000256" key="2">
    <source>
        <dbReference type="ARBA" id="ARBA00022525"/>
    </source>
</evidence>
<dbReference type="InterPro" id="IPR001343">
    <property type="entry name" value="Hemolysn_Ca-bd"/>
</dbReference>
<dbReference type="PROSITE" id="PS00330">
    <property type="entry name" value="HEMOLYSIN_CALCIUM"/>
    <property type="match status" value="2"/>
</dbReference>
<dbReference type="Gene3D" id="2.150.10.10">
    <property type="entry name" value="Serralysin-like metalloprotease, C-terminal"/>
    <property type="match status" value="2"/>
</dbReference>
<organism evidence="3">
    <name type="scientific">uncultured Acetothermia bacterium</name>
    <dbReference type="NCBI Taxonomy" id="236499"/>
    <lineage>
        <taxon>Bacteria</taxon>
        <taxon>Candidatus Bipolaricaulota</taxon>
        <taxon>environmental samples</taxon>
    </lineage>
</organism>
<dbReference type="Pfam" id="PF00353">
    <property type="entry name" value="HemolysinCabind"/>
    <property type="match status" value="2"/>
</dbReference>
<dbReference type="GO" id="GO:0005509">
    <property type="term" value="F:calcium ion binding"/>
    <property type="evidence" value="ECO:0007669"/>
    <property type="project" value="InterPro"/>
</dbReference>
<dbReference type="PRINTS" id="PR00313">
    <property type="entry name" value="CABNDNGRPT"/>
</dbReference>
<protein>
    <submittedName>
        <fullName evidence="3">Hypothetical conserved protein</fullName>
    </submittedName>
</protein>
<comment type="subcellular location">
    <subcellularLocation>
        <location evidence="1">Secreted</location>
    </subcellularLocation>
</comment>
<dbReference type="PANTHER" id="PTHR38340">
    <property type="entry name" value="S-LAYER PROTEIN"/>
    <property type="match status" value="1"/>
</dbReference>
<dbReference type="PANTHER" id="PTHR38340:SF1">
    <property type="entry name" value="S-LAYER PROTEIN"/>
    <property type="match status" value="1"/>
</dbReference>
<gene>
    <name evidence="3" type="ORF">HGMM_F17E10C34</name>
</gene>
<dbReference type="EMBL" id="AP011697">
    <property type="protein sequence ID" value="BAL54704.1"/>
    <property type="molecule type" value="Genomic_DNA"/>
</dbReference>
<evidence type="ECO:0000256" key="1">
    <source>
        <dbReference type="ARBA" id="ARBA00004613"/>
    </source>
</evidence>
<accession>H5SEW8</accession>
<keyword evidence="2" id="KW-0964">Secreted</keyword>
<evidence type="ECO:0000313" key="3">
    <source>
        <dbReference type="EMBL" id="BAL54704.1"/>
    </source>
</evidence>
<sequence length="230" mass="23789">MTGNRTVTVTFTRALPVCNGYASDTEGTFGADVCQPIDRLAEGVIIRGDGDGNFTNGPNACPESGCGNDRITGTVGDDIIYGDDGRGGVRGTGHDWIIGGGGNDTIYGEEGNDILTGGNGDDFIDGGPGNDVIDGRFGVDELSGGGGNDTFIVRAGNPDAGSGTTTIICTQSPGESGRVLVRGNFKARIPFGTYRSRETTVVIEDRSVSFSSPMIYEIMTGPGKCTIRRG</sequence>
<dbReference type="InterPro" id="IPR018511">
    <property type="entry name" value="Hemolysin-typ_Ca-bd_CS"/>
</dbReference>
<dbReference type="SUPFAM" id="SSF51120">
    <property type="entry name" value="beta-Roll"/>
    <property type="match status" value="1"/>
</dbReference>